<keyword evidence="2" id="KW-1185">Reference proteome</keyword>
<dbReference type="AlphaFoldDB" id="A0A1I7TGV3"/>
<evidence type="ECO:0000313" key="2">
    <source>
        <dbReference type="Proteomes" id="UP000095282"/>
    </source>
</evidence>
<name>A0A1I7TGV3_9PELO</name>
<protein>
    <submittedName>
        <fullName evidence="3">C-type lectin domain-containing protein</fullName>
    </submittedName>
</protein>
<reference evidence="3" key="1">
    <citation type="submission" date="2016-11" db="UniProtKB">
        <authorList>
            <consortium name="WormBaseParasite"/>
        </authorList>
    </citation>
    <scope>IDENTIFICATION</scope>
</reference>
<accession>A0A1I7TGV3</accession>
<dbReference type="PROSITE" id="PS51257">
    <property type="entry name" value="PROKAR_LIPOPROTEIN"/>
    <property type="match status" value="1"/>
</dbReference>
<feature type="chain" id="PRO_5009307519" evidence="1">
    <location>
        <begin position="19"/>
        <end position="156"/>
    </location>
</feature>
<proteinExistence type="predicted"/>
<evidence type="ECO:0000313" key="3">
    <source>
        <dbReference type="WBParaSite" id="Csp11.Scaffold608.g5806.t1"/>
    </source>
</evidence>
<sequence length="156" mass="18115">MKWISLIFLFHLLNSTSGCLKYDTCSCKDFNRFSFYPNDPQGMFYTKYEGCRANITCFPSVANNPVSTWGVIPKQADSVYDNFWLVTYGINSNTSFGYVDYYEYFGLFCQDGKWYATKYPNGIMYINTDYDYKYLYENGELDGTISEVLGARCSRP</sequence>
<organism evidence="2 3">
    <name type="scientific">Caenorhabditis tropicalis</name>
    <dbReference type="NCBI Taxonomy" id="1561998"/>
    <lineage>
        <taxon>Eukaryota</taxon>
        <taxon>Metazoa</taxon>
        <taxon>Ecdysozoa</taxon>
        <taxon>Nematoda</taxon>
        <taxon>Chromadorea</taxon>
        <taxon>Rhabditida</taxon>
        <taxon>Rhabditina</taxon>
        <taxon>Rhabditomorpha</taxon>
        <taxon>Rhabditoidea</taxon>
        <taxon>Rhabditidae</taxon>
        <taxon>Peloderinae</taxon>
        <taxon>Caenorhabditis</taxon>
    </lineage>
</organism>
<dbReference type="Proteomes" id="UP000095282">
    <property type="component" value="Unplaced"/>
</dbReference>
<dbReference type="WBParaSite" id="Csp11.Scaffold608.g5806.t1">
    <property type="protein sequence ID" value="Csp11.Scaffold608.g5806.t1"/>
    <property type="gene ID" value="Csp11.Scaffold608.g5806"/>
</dbReference>
<evidence type="ECO:0000256" key="1">
    <source>
        <dbReference type="SAM" id="SignalP"/>
    </source>
</evidence>
<keyword evidence="1" id="KW-0732">Signal</keyword>
<feature type="signal peptide" evidence="1">
    <location>
        <begin position="1"/>
        <end position="18"/>
    </location>
</feature>
<dbReference type="InterPro" id="IPR003326">
    <property type="entry name" value="TRA-1_regulated"/>
</dbReference>
<dbReference type="Pfam" id="PF02343">
    <property type="entry name" value="TRA-1_regulated"/>
    <property type="match status" value="1"/>
</dbReference>